<evidence type="ECO:0000313" key="3">
    <source>
        <dbReference type="Proteomes" id="UP000039437"/>
    </source>
</evidence>
<dbReference type="AlphaFoldDB" id="A0A0U1MQE6"/>
<dbReference type="RefSeq" id="WP_374273661.1">
    <property type="nucleotide sequence ID" value="NZ_JBDIGB010000001.1"/>
</dbReference>
<evidence type="ECO:0000256" key="1">
    <source>
        <dbReference type="SAM" id="MobiDB-lite"/>
    </source>
</evidence>
<protein>
    <recommendedName>
        <fullName evidence="4">Nitrogen regulation protein NIFR3</fullName>
    </recommendedName>
</protein>
<dbReference type="Proteomes" id="UP000039437">
    <property type="component" value="Unassembled WGS sequence"/>
</dbReference>
<accession>A0A0U1MQE6</accession>
<feature type="compositionally biased region" description="Polar residues" evidence="1">
    <location>
        <begin position="8"/>
        <end position="18"/>
    </location>
</feature>
<name>A0A0U1MQE6_STAAU</name>
<evidence type="ECO:0008006" key="4">
    <source>
        <dbReference type="Google" id="ProtNLM"/>
    </source>
</evidence>
<evidence type="ECO:0000313" key="2">
    <source>
        <dbReference type="EMBL" id="CRI13469.1"/>
    </source>
</evidence>
<organism evidence="2 3">
    <name type="scientific">Staphylococcus aureus</name>
    <dbReference type="NCBI Taxonomy" id="1280"/>
    <lineage>
        <taxon>Bacteria</taxon>
        <taxon>Bacillati</taxon>
        <taxon>Bacillota</taxon>
        <taxon>Bacilli</taxon>
        <taxon>Bacillales</taxon>
        <taxon>Staphylococcaceae</taxon>
        <taxon>Staphylococcus</taxon>
    </lineage>
</organism>
<dbReference type="EMBL" id="CVOQ01000020">
    <property type="protein sequence ID" value="CRI13469.1"/>
    <property type="molecule type" value="Genomic_DNA"/>
</dbReference>
<gene>
    <name evidence="2" type="ORF">BN1321_270008</name>
</gene>
<feature type="region of interest" description="Disordered" evidence="1">
    <location>
        <begin position="1"/>
        <end position="26"/>
    </location>
</feature>
<sequence length="46" mass="5172">MGYGAPTQRISTRNSTDNARWGTGPQHREFQQEILQAMRVGVRAPT</sequence>
<proteinExistence type="predicted"/>
<reference evidence="2 3" key="1">
    <citation type="submission" date="2015-04" db="EMBL/GenBank/DDBJ databases">
        <authorList>
            <person name="Syromyatnikov M.Y."/>
            <person name="Popov V.N."/>
        </authorList>
    </citation>
    <scope>NUCLEOTIDE SEQUENCE [LARGE SCALE GENOMIC DNA]</scope>
    <source>
        <strain evidence="2 3">AH1</strain>
    </source>
</reference>